<dbReference type="GO" id="GO:0008771">
    <property type="term" value="F:[citrate (pro-3S)-lyase] ligase activity"/>
    <property type="evidence" value="ECO:0007669"/>
    <property type="project" value="UniProtKB-EC"/>
</dbReference>
<feature type="domain" description="N-acetyltransferase" evidence="4">
    <location>
        <begin position="1"/>
        <end position="130"/>
    </location>
</feature>
<protein>
    <recommendedName>
        <fullName evidence="3">[Citrate [pro-3S]-lyase] ligase</fullName>
        <ecNumber evidence="3">6.2.1.22</ecNumber>
    </recommendedName>
</protein>
<dbReference type="PROSITE" id="PS51186">
    <property type="entry name" value="GNAT"/>
    <property type="match status" value="1"/>
</dbReference>
<dbReference type="AlphaFoldDB" id="A0A1T4KUF5"/>
<evidence type="ECO:0000313" key="5">
    <source>
        <dbReference type="EMBL" id="SJZ46051.1"/>
    </source>
</evidence>
<dbReference type="SMART" id="SM00764">
    <property type="entry name" value="Citrate_ly_lig"/>
    <property type="match status" value="1"/>
</dbReference>
<reference evidence="5 6" key="1">
    <citation type="submission" date="2017-02" db="EMBL/GenBank/DDBJ databases">
        <authorList>
            <person name="Peterson S.W."/>
        </authorList>
    </citation>
    <scope>NUCLEOTIDE SEQUENCE [LARGE SCALE GENOMIC DNA]</scope>
    <source>
        <strain evidence="5 6">ATCC 700028</strain>
    </source>
</reference>
<organism evidence="5 6">
    <name type="scientific">Cetobacterium ceti</name>
    <dbReference type="NCBI Taxonomy" id="180163"/>
    <lineage>
        <taxon>Bacteria</taxon>
        <taxon>Fusobacteriati</taxon>
        <taxon>Fusobacteriota</taxon>
        <taxon>Fusobacteriia</taxon>
        <taxon>Fusobacteriales</taxon>
        <taxon>Fusobacteriaceae</taxon>
        <taxon>Cetobacterium</taxon>
    </lineage>
</organism>
<dbReference type="GO" id="GO:0016747">
    <property type="term" value="F:acyltransferase activity, transferring groups other than amino-acyl groups"/>
    <property type="evidence" value="ECO:0007669"/>
    <property type="project" value="InterPro"/>
</dbReference>
<evidence type="ECO:0000256" key="2">
    <source>
        <dbReference type="ARBA" id="ARBA00022840"/>
    </source>
</evidence>
<evidence type="ECO:0000256" key="1">
    <source>
        <dbReference type="ARBA" id="ARBA00022741"/>
    </source>
</evidence>
<dbReference type="EC" id="6.2.1.22" evidence="3"/>
<dbReference type="SUPFAM" id="SSF52374">
    <property type="entry name" value="Nucleotidylyl transferase"/>
    <property type="match status" value="1"/>
</dbReference>
<dbReference type="InterPro" id="IPR013166">
    <property type="entry name" value="Citrate_lyase_ligase_C"/>
</dbReference>
<dbReference type="GO" id="GO:0005524">
    <property type="term" value="F:ATP binding"/>
    <property type="evidence" value="ECO:0007669"/>
    <property type="project" value="UniProtKB-UniRule"/>
</dbReference>
<keyword evidence="1 3" id="KW-0547">Nucleotide-binding</keyword>
<dbReference type="Gene3D" id="3.40.50.620">
    <property type="entry name" value="HUPs"/>
    <property type="match status" value="1"/>
</dbReference>
<comment type="catalytic activity">
    <reaction evidence="3">
        <text>holo-[citrate lyase ACP] + acetate + ATP = acetyl-[citrate lyase ACP] + AMP + diphosphate</text>
        <dbReference type="Rhea" id="RHEA:23788"/>
        <dbReference type="Rhea" id="RHEA-COMP:10158"/>
        <dbReference type="Rhea" id="RHEA-COMP:13710"/>
        <dbReference type="ChEBI" id="CHEBI:30089"/>
        <dbReference type="ChEBI" id="CHEBI:30616"/>
        <dbReference type="ChEBI" id="CHEBI:33019"/>
        <dbReference type="ChEBI" id="CHEBI:82683"/>
        <dbReference type="ChEBI" id="CHEBI:137976"/>
        <dbReference type="ChEBI" id="CHEBI:456215"/>
        <dbReference type="EC" id="6.2.1.22"/>
    </reaction>
</comment>
<dbReference type="STRING" id="180163.SAMN02745174_00596"/>
<keyword evidence="5" id="KW-0456">Lyase</keyword>
<dbReference type="EMBL" id="FUWX01000005">
    <property type="protein sequence ID" value="SJZ46051.1"/>
    <property type="molecule type" value="Genomic_DNA"/>
</dbReference>
<dbReference type="PANTHER" id="PTHR40599:SF1">
    <property type="entry name" value="[CITRATE [PRO-3S]-LYASE] LIGASE"/>
    <property type="match status" value="1"/>
</dbReference>
<dbReference type="InterPro" id="IPR005216">
    <property type="entry name" value="Citrate_lyase_ligase"/>
</dbReference>
<dbReference type="InterPro" id="IPR000182">
    <property type="entry name" value="GNAT_dom"/>
</dbReference>
<sequence>MNLEIVNLNSNYEKKEVRSFLENFHLKYDETVDYSIIIRENDEIVATASKTKNIIKCFAVDDSMRGEGLTNTLVTNLLNKIFEEGMFHSFVFTKPSNINIFKGVGFSLVAQTDKVALLEIGTNSIDKTLTSIIKENNLDINTQKAILIMNCNPFTLGHQYLIEKASKENEQVLVFIVEEDKSSFPFVDRIKLVKEGTSHLSNVIVLPGTEYIISSATFPNYFLRKEDDSLIEYIKLDVTITGAQFCKKLGISKRYVGEEPYCKVTEKYNEIMCEILGKYGVEVIVVPRKESEHMAISASKVRAYLKEDNYEAIKSIVPSCTYEFLTSEKGKEIAEIIKSHNSAH</sequence>
<gene>
    <name evidence="5" type="ORF">SAMN02745174_00596</name>
</gene>
<dbReference type="Proteomes" id="UP000191153">
    <property type="component" value="Unassembled WGS sequence"/>
</dbReference>
<dbReference type="InterPro" id="IPR004821">
    <property type="entry name" value="Cyt_trans-like"/>
</dbReference>
<dbReference type="InterPro" id="IPR014729">
    <property type="entry name" value="Rossmann-like_a/b/a_fold"/>
</dbReference>
<dbReference type="GO" id="GO:0016829">
    <property type="term" value="F:lyase activity"/>
    <property type="evidence" value="ECO:0007669"/>
    <property type="project" value="UniProtKB-KW"/>
</dbReference>
<dbReference type="OrthoDB" id="9779753at2"/>
<dbReference type="NCBIfam" id="TIGR00125">
    <property type="entry name" value="cyt_tran_rel"/>
    <property type="match status" value="1"/>
</dbReference>
<dbReference type="InterPro" id="IPR016181">
    <property type="entry name" value="Acyl_CoA_acyltransferase"/>
</dbReference>
<dbReference type="Gene3D" id="3.40.630.30">
    <property type="match status" value="1"/>
</dbReference>
<proteinExistence type="predicted"/>
<keyword evidence="3 5" id="KW-0436">Ligase</keyword>
<evidence type="ECO:0000259" key="4">
    <source>
        <dbReference type="PROSITE" id="PS51186"/>
    </source>
</evidence>
<keyword evidence="6" id="KW-1185">Reference proteome</keyword>
<dbReference type="PIRSF" id="PIRSF005751">
    <property type="entry name" value="Acet_citr_lig"/>
    <property type="match status" value="1"/>
</dbReference>
<dbReference type="Pfam" id="PF08218">
    <property type="entry name" value="Citrate_ly_lig"/>
    <property type="match status" value="1"/>
</dbReference>
<evidence type="ECO:0000256" key="3">
    <source>
        <dbReference type="PIRNR" id="PIRNR005751"/>
    </source>
</evidence>
<comment type="function">
    <text evidence="3">Acetylation of prosthetic group (2-(5''-phosphoribosyl)-3'-dephosphocoenzyme-A) of the gamma subunit of citrate lyase.</text>
</comment>
<dbReference type="PANTHER" id="PTHR40599">
    <property type="entry name" value="[CITRATE [PRO-3S]-LYASE] LIGASE"/>
    <property type="match status" value="1"/>
</dbReference>
<keyword evidence="2 3" id="KW-0067">ATP-binding</keyword>
<dbReference type="NCBIfam" id="TIGR00124">
    <property type="entry name" value="cit_ly_ligase"/>
    <property type="match status" value="1"/>
</dbReference>
<dbReference type="RefSeq" id="WP_078693126.1">
    <property type="nucleotide sequence ID" value="NZ_FUWX01000005.1"/>
</dbReference>
<dbReference type="SUPFAM" id="SSF55729">
    <property type="entry name" value="Acyl-CoA N-acyltransferases (Nat)"/>
    <property type="match status" value="1"/>
</dbReference>
<evidence type="ECO:0000313" key="6">
    <source>
        <dbReference type="Proteomes" id="UP000191153"/>
    </source>
</evidence>
<name>A0A1T4KUF5_9FUSO</name>
<accession>A0A1T4KUF5</accession>